<feature type="chain" id="PRO_5044887680" evidence="1">
    <location>
        <begin position="24"/>
        <end position="91"/>
    </location>
</feature>
<evidence type="ECO:0000313" key="2">
    <source>
        <dbReference type="EMBL" id="KAL3093510.1"/>
    </source>
</evidence>
<dbReference type="EMBL" id="JBICBT010000912">
    <property type="protein sequence ID" value="KAL3093510.1"/>
    <property type="molecule type" value="Genomic_DNA"/>
</dbReference>
<sequence length="91" mass="10210">MNLVSDLLITYQLFSLIPSIVFGQCPYGDTDCSEGPSAFKCRVGFGNIGHADDKIDQCEACFCKDDPYCVTSICDTIRQQQLIRRQQKQAH</sequence>
<evidence type="ECO:0000313" key="3">
    <source>
        <dbReference type="Proteomes" id="UP001620626"/>
    </source>
</evidence>
<accession>A0ABD2JS93</accession>
<feature type="signal peptide" evidence="1">
    <location>
        <begin position="1"/>
        <end position="23"/>
    </location>
</feature>
<comment type="caution">
    <text evidence="2">The sequence shown here is derived from an EMBL/GenBank/DDBJ whole genome shotgun (WGS) entry which is preliminary data.</text>
</comment>
<name>A0ABD2JS93_9BILA</name>
<gene>
    <name evidence="2" type="ORF">niasHT_027817</name>
</gene>
<organism evidence="2 3">
    <name type="scientific">Heterodera trifolii</name>
    <dbReference type="NCBI Taxonomy" id="157864"/>
    <lineage>
        <taxon>Eukaryota</taxon>
        <taxon>Metazoa</taxon>
        <taxon>Ecdysozoa</taxon>
        <taxon>Nematoda</taxon>
        <taxon>Chromadorea</taxon>
        <taxon>Rhabditida</taxon>
        <taxon>Tylenchina</taxon>
        <taxon>Tylenchomorpha</taxon>
        <taxon>Tylenchoidea</taxon>
        <taxon>Heteroderidae</taxon>
        <taxon>Heteroderinae</taxon>
        <taxon>Heterodera</taxon>
    </lineage>
</organism>
<protein>
    <submittedName>
        <fullName evidence="2">Uncharacterized protein</fullName>
    </submittedName>
</protein>
<proteinExistence type="predicted"/>
<keyword evidence="3" id="KW-1185">Reference proteome</keyword>
<dbReference type="Proteomes" id="UP001620626">
    <property type="component" value="Unassembled WGS sequence"/>
</dbReference>
<dbReference type="AlphaFoldDB" id="A0ABD2JS93"/>
<reference evidence="2 3" key="1">
    <citation type="submission" date="2024-10" db="EMBL/GenBank/DDBJ databases">
        <authorList>
            <person name="Kim D."/>
        </authorList>
    </citation>
    <scope>NUCLEOTIDE SEQUENCE [LARGE SCALE GENOMIC DNA]</scope>
    <source>
        <strain evidence="2">BH-2024</strain>
    </source>
</reference>
<keyword evidence="1" id="KW-0732">Signal</keyword>
<evidence type="ECO:0000256" key="1">
    <source>
        <dbReference type="SAM" id="SignalP"/>
    </source>
</evidence>